<evidence type="ECO:0000256" key="10">
    <source>
        <dbReference type="ARBA" id="ARBA00023002"/>
    </source>
</evidence>
<dbReference type="GO" id="GO:0005789">
    <property type="term" value="C:endoplasmic reticulum membrane"/>
    <property type="evidence" value="ECO:0007669"/>
    <property type="project" value="UniProtKB-SubCell"/>
</dbReference>
<organism evidence="16">
    <name type="scientific">Portunus trituberculatus</name>
    <name type="common">Swimming crab</name>
    <name type="synonym">Neptunus trituberculatus</name>
    <dbReference type="NCBI Taxonomy" id="210409"/>
    <lineage>
        <taxon>Eukaryota</taxon>
        <taxon>Metazoa</taxon>
        <taxon>Ecdysozoa</taxon>
        <taxon>Arthropoda</taxon>
        <taxon>Crustacea</taxon>
        <taxon>Multicrustacea</taxon>
        <taxon>Malacostraca</taxon>
        <taxon>Eumalacostraca</taxon>
        <taxon>Eucarida</taxon>
        <taxon>Decapoda</taxon>
        <taxon>Pleocyemata</taxon>
        <taxon>Brachyura</taxon>
        <taxon>Eubrachyura</taxon>
        <taxon>Portunoidea</taxon>
        <taxon>Portunidae</taxon>
        <taxon>Portuninae</taxon>
        <taxon>Portunus</taxon>
    </lineage>
</organism>
<keyword evidence="8" id="KW-0256">Endoplasmic reticulum</keyword>
<evidence type="ECO:0000256" key="13">
    <source>
        <dbReference type="ARBA" id="ARBA00023136"/>
    </source>
</evidence>
<dbReference type="GO" id="GO:0006805">
    <property type="term" value="P:xenobiotic metabolic process"/>
    <property type="evidence" value="ECO:0007669"/>
    <property type="project" value="TreeGrafter"/>
</dbReference>
<evidence type="ECO:0000256" key="7">
    <source>
        <dbReference type="ARBA" id="ARBA00022723"/>
    </source>
</evidence>
<evidence type="ECO:0000313" key="16">
    <source>
        <dbReference type="EMBL" id="AJF94637.1"/>
    </source>
</evidence>
<keyword evidence="7 14" id="KW-0479">Metal-binding</keyword>
<evidence type="ECO:0000256" key="14">
    <source>
        <dbReference type="PIRSR" id="PIRSR602401-1"/>
    </source>
</evidence>
<evidence type="ECO:0000256" key="4">
    <source>
        <dbReference type="ARBA" id="ARBA00004406"/>
    </source>
</evidence>
<evidence type="ECO:0000256" key="1">
    <source>
        <dbReference type="ARBA" id="ARBA00001971"/>
    </source>
</evidence>
<accession>A0A120GW42</accession>
<evidence type="ECO:0000256" key="6">
    <source>
        <dbReference type="ARBA" id="ARBA00022617"/>
    </source>
</evidence>
<dbReference type="GO" id="GO:0008395">
    <property type="term" value="F:steroid hydroxylase activity"/>
    <property type="evidence" value="ECO:0007669"/>
    <property type="project" value="TreeGrafter"/>
</dbReference>
<feature type="binding site" description="axial binding residue" evidence="14">
    <location>
        <position position="323"/>
    </location>
    <ligand>
        <name>heme</name>
        <dbReference type="ChEBI" id="CHEBI:30413"/>
    </ligand>
    <ligandPart>
        <name>Fe</name>
        <dbReference type="ChEBI" id="CHEBI:18248"/>
    </ligandPart>
</feature>
<dbReference type="SUPFAM" id="SSF48264">
    <property type="entry name" value="Cytochrome P450"/>
    <property type="match status" value="1"/>
</dbReference>
<dbReference type="EMBL" id="KM880024">
    <property type="protein sequence ID" value="AJF94637.1"/>
    <property type="molecule type" value="mRNA"/>
</dbReference>
<dbReference type="PANTHER" id="PTHR24300:SF376">
    <property type="entry name" value="CYTOCHROME P450 15A1"/>
    <property type="match status" value="1"/>
</dbReference>
<dbReference type="InterPro" id="IPR002401">
    <property type="entry name" value="Cyt_P450_E_grp-I"/>
</dbReference>
<comment type="cofactor">
    <cofactor evidence="1 14">
        <name>heme</name>
        <dbReference type="ChEBI" id="CHEBI:30413"/>
    </cofactor>
</comment>
<protein>
    <submittedName>
        <fullName evidence="16">Cytochrome P450 epoxidase-like protein</fullName>
    </submittedName>
</protein>
<evidence type="ECO:0000256" key="9">
    <source>
        <dbReference type="ARBA" id="ARBA00022848"/>
    </source>
</evidence>
<keyword evidence="11 14" id="KW-0408">Iron</keyword>
<dbReference type="InterPro" id="IPR036396">
    <property type="entry name" value="Cyt_P450_sf"/>
</dbReference>
<dbReference type="AlphaFoldDB" id="A0A120GW42"/>
<dbReference type="PRINTS" id="PR00463">
    <property type="entry name" value="EP450I"/>
</dbReference>
<dbReference type="InterPro" id="IPR050182">
    <property type="entry name" value="Cytochrome_P450_fam2"/>
</dbReference>
<name>A0A120GW42_PORTR</name>
<keyword evidence="10 15" id="KW-0560">Oxidoreductase</keyword>
<dbReference type="Pfam" id="PF00067">
    <property type="entry name" value="p450"/>
    <property type="match status" value="1"/>
</dbReference>
<dbReference type="PRINTS" id="PR00385">
    <property type="entry name" value="P450"/>
</dbReference>
<keyword evidence="6 14" id="KW-0349">Heme</keyword>
<evidence type="ECO:0000256" key="12">
    <source>
        <dbReference type="ARBA" id="ARBA00023033"/>
    </source>
</evidence>
<dbReference type="SMR" id="A0A120GW42"/>
<comment type="subcellular location">
    <subcellularLocation>
        <location evidence="4">Endoplasmic reticulum membrane</location>
        <topology evidence="4">Peripheral membrane protein</topology>
    </subcellularLocation>
    <subcellularLocation>
        <location evidence="3">Microsome membrane</location>
        <topology evidence="3">Peripheral membrane protein</topology>
    </subcellularLocation>
</comment>
<keyword evidence="13" id="KW-0472">Membrane</keyword>
<evidence type="ECO:0000256" key="15">
    <source>
        <dbReference type="RuleBase" id="RU000461"/>
    </source>
</evidence>
<evidence type="ECO:0000256" key="3">
    <source>
        <dbReference type="ARBA" id="ARBA00004174"/>
    </source>
</evidence>
<comment type="similarity">
    <text evidence="5 15">Belongs to the cytochrome P450 family.</text>
</comment>
<evidence type="ECO:0000256" key="11">
    <source>
        <dbReference type="ARBA" id="ARBA00023004"/>
    </source>
</evidence>
<dbReference type="GO" id="GO:0020037">
    <property type="term" value="F:heme binding"/>
    <property type="evidence" value="ECO:0007669"/>
    <property type="project" value="InterPro"/>
</dbReference>
<dbReference type="Gene3D" id="1.10.630.10">
    <property type="entry name" value="Cytochrome P450"/>
    <property type="match status" value="1"/>
</dbReference>
<dbReference type="PANTHER" id="PTHR24300">
    <property type="entry name" value="CYTOCHROME P450 508A4-RELATED"/>
    <property type="match status" value="1"/>
</dbReference>
<proteinExistence type="evidence at transcript level"/>
<dbReference type="GO" id="GO:0006082">
    <property type="term" value="P:organic acid metabolic process"/>
    <property type="evidence" value="ECO:0007669"/>
    <property type="project" value="TreeGrafter"/>
</dbReference>
<evidence type="ECO:0000256" key="8">
    <source>
        <dbReference type="ARBA" id="ARBA00022824"/>
    </source>
</evidence>
<evidence type="ECO:0000256" key="5">
    <source>
        <dbReference type="ARBA" id="ARBA00010617"/>
    </source>
</evidence>
<dbReference type="GO" id="GO:0005506">
    <property type="term" value="F:iron ion binding"/>
    <property type="evidence" value="ECO:0007669"/>
    <property type="project" value="InterPro"/>
</dbReference>
<dbReference type="GO" id="GO:0016712">
    <property type="term" value="F:oxidoreductase activity, acting on paired donors, with incorporation or reduction of molecular oxygen, reduced flavin or flavoprotein as one donor, and incorporation of one atom of oxygen"/>
    <property type="evidence" value="ECO:0007669"/>
    <property type="project" value="TreeGrafter"/>
</dbReference>
<keyword evidence="12 15" id="KW-0503">Monooxygenase</keyword>
<dbReference type="PROSITE" id="PS00086">
    <property type="entry name" value="CYTOCHROME_P450"/>
    <property type="match status" value="1"/>
</dbReference>
<sequence length="378" mass="43274">MFVEGDLWKEQRRFALHQFRNLGFGKRSHEAVVHDETRALLQEIRKAEGSITLWEMLGVSNLIILWAVMGGKRLERSDDRLWDLVVRLNSVFRAGDISGGLVQSFPFIRHFLPKDHRFNVVNDGFRLVNDYIKEAIDEHRKELDPNDPRDFIDLYLIEMDKQKDSRDTTFEEVQLLASCSDIFAAGTETGSATVSFAILLMTLYPEVMAKVQKELDEVVGRSRLPSIEDRSKLPYTEATLNEVFRFRGAAPVTVPHKAMKDAILQGSRIPAETMVIVNLYSVMMDLEYWSDPHTFRPERFLNPDGTLRKDERLIPFGKGRRACLGESLARMTSFILFTSLAQHFNFTLDPSVPVPNTEGKSGFTLGPPEFKVFTKERL</sequence>
<evidence type="ECO:0000256" key="2">
    <source>
        <dbReference type="ARBA" id="ARBA00003690"/>
    </source>
</evidence>
<dbReference type="FunFam" id="1.10.630.10:FF:000238">
    <property type="entry name" value="Cytochrome P450 2A6"/>
    <property type="match status" value="1"/>
</dbReference>
<dbReference type="OrthoDB" id="3934656at2759"/>
<reference evidence="16" key="1">
    <citation type="submission" date="2014-10" db="EMBL/GenBank/DDBJ databases">
        <title>Cloning of cDNA encoding cytochrome P450(epoxidase-like) and it's expression analysis in Portunus trituberculatus.</title>
        <authorList>
            <person name="Tan Y.C."/>
            <person name="Zhu D.F."/>
            <person name="Qiu X.E."/>
            <person name="Liu Z.Y."/>
            <person name="Zhou Y.Q."/>
            <person name="Wang F.J."/>
        </authorList>
    </citation>
    <scope>NUCLEOTIDE SEQUENCE</scope>
</reference>
<dbReference type="InterPro" id="IPR001128">
    <property type="entry name" value="Cyt_P450"/>
</dbReference>
<keyword evidence="9" id="KW-0492">Microsome</keyword>
<comment type="function">
    <text evidence="2">May be involved in the metabolism of insect hormones and in the breakdown of synthetic insecticides.</text>
</comment>
<dbReference type="InterPro" id="IPR017972">
    <property type="entry name" value="Cyt_P450_CS"/>
</dbReference>